<feature type="domain" description="DUF397" evidence="2">
    <location>
        <begin position="48"/>
        <end position="100"/>
    </location>
</feature>
<protein>
    <recommendedName>
        <fullName evidence="2">DUF397 domain-containing protein</fullName>
    </recommendedName>
</protein>
<proteinExistence type="predicted"/>
<sequence length="125" mass="13458">MTGPSRARNDRPTRNGSPAREGHPAREGSPARKGHPAREGSPARDGLEWIRATDDPSPDAACIEIADGPDGLVHIRQSDDPANVVTTTRAKWDAFVLGVRNNEFDHFVQGRRDSDKEGRGAPGGL</sequence>
<reference evidence="3 4" key="1">
    <citation type="journal article" date="2019" name="Int. J. Syst. Evol. Microbiol.">
        <title>The Global Catalogue of Microorganisms (GCM) 10K type strain sequencing project: providing services to taxonomists for standard genome sequencing and annotation.</title>
        <authorList>
            <consortium name="The Broad Institute Genomics Platform"/>
            <consortium name="The Broad Institute Genome Sequencing Center for Infectious Disease"/>
            <person name="Wu L."/>
            <person name="Ma J."/>
        </authorList>
    </citation>
    <scope>NUCLEOTIDE SEQUENCE [LARGE SCALE GENOMIC DNA]</scope>
    <source>
        <strain evidence="3 4">JCM 15478</strain>
    </source>
</reference>
<name>A0ABN2X6I7_9ACTN</name>
<organism evidence="3 4">
    <name type="scientific">Streptomyces albiaxialis</name>
    <dbReference type="NCBI Taxonomy" id="329523"/>
    <lineage>
        <taxon>Bacteria</taxon>
        <taxon>Bacillati</taxon>
        <taxon>Actinomycetota</taxon>
        <taxon>Actinomycetes</taxon>
        <taxon>Kitasatosporales</taxon>
        <taxon>Streptomycetaceae</taxon>
        <taxon>Streptomyces</taxon>
    </lineage>
</organism>
<dbReference type="RefSeq" id="WP_344535889.1">
    <property type="nucleotide sequence ID" value="NZ_BAAAPE010000032.1"/>
</dbReference>
<dbReference type="Proteomes" id="UP001500016">
    <property type="component" value="Unassembled WGS sequence"/>
</dbReference>
<dbReference type="InterPro" id="IPR007278">
    <property type="entry name" value="DUF397"/>
</dbReference>
<evidence type="ECO:0000313" key="3">
    <source>
        <dbReference type="EMBL" id="GAA2105291.1"/>
    </source>
</evidence>
<keyword evidence="4" id="KW-1185">Reference proteome</keyword>
<accession>A0ABN2X6I7</accession>
<dbReference type="EMBL" id="BAAAPE010000032">
    <property type="protein sequence ID" value="GAA2105291.1"/>
    <property type="molecule type" value="Genomic_DNA"/>
</dbReference>
<dbReference type="Pfam" id="PF04149">
    <property type="entry name" value="DUF397"/>
    <property type="match status" value="1"/>
</dbReference>
<evidence type="ECO:0000256" key="1">
    <source>
        <dbReference type="SAM" id="MobiDB-lite"/>
    </source>
</evidence>
<comment type="caution">
    <text evidence="3">The sequence shown here is derived from an EMBL/GenBank/DDBJ whole genome shotgun (WGS) entry which is preliminary data.</text>
</comment>
<feature type="region of interest" description="Disordered" evidence="1">
    <location>
        <begin position="1"/>
        <end position="58"/>
    </location>
</feature>
<gene>
    <name evidence="3" type="ORF">GCM10009801_81550</name>
</gene>
<feature type="compositionally biased region" description="Basic and acidic residues" evidence="1">
    <location>
        <begin position="20"/>
        <end position="54"/>
    </location>
</feature>
<evidence type="ECO:0000313" key="4">
    <source>
        <dbReference type="Proteomes" id="UP001500016"/>
    </source>
</evidence>
<evidence type="ECO:0000259" key="2">
    <source>
        <dbReference type="Pfam" id="PF04149"/>
    </source>
</evidence>